<name>A0A0F9WEK0_9ZZZZ</name>
<evidence type="ECO:0000256" key="4">
    <source>
        <dbReference type="ARBA" id="ARBA00023004"/>
    </source>
</evidence>
<dbReference type="EMBL" id="LAZR01000291">
    <property type="protein sequence ID" value="KKN76708.1"/>
    <property type="molecule type" value="Genomic_DNA"/>
</dbReference>
<feature type="domain" description="2Fe-2S ferredoxin-type" evidence="5">
    <location>
        <begin position="34"/>
        <end position="125"/>
    </location>
</feature>
<dbReference type="Gene3D" id="2.40.30.10">
    <property type="entry name" value="Translation factors"/>
    <property type="match status" value="1"/>
</dbReference>
<keyword evidence="2" id="KW-0285">Flavoprotein</keyword>
<dbReference type="SUPFAM" id="SSF52343">
    <property type="entry name" value="Ferredoxin reductase-like, C-terminal NADP-linked domain"/>
    <property type="match status" value="1"/>
</dbReference>
<dbReference type="InterPro" id="IPR001709">
    <property type="entry name" value="Flavoprot_Pyr_Nucl_cyt_Rdtase"/>
</dbReference>
<dbReference type="GO" id="GO:0016491">
    <property type="term" value="F:oxidoreductase activity"/>
    <property type="evidence" value="ECO:0007669"/>
    <property type="project" value="InterPro"/>
</dbReference>
<dbReference type="InterPro" id="IPR036010">
    <property type="entry name" value="2Fe-2S_ferredoxin-like_sf"/>
</dbReference>
<dbReference type="PRINTS" id="PR00410">
    <property type="entry name" value="PHEHYDRXLASE"/>
</dbReference>
<dbReference type="SUPFAM" id="SSF63380">
    <property type="entry name" value="Riboflavin synthase domain-like"/>
    <property type="match status" value="1"/>
</dbReference>
<dbReference type="InterPro" id="IPR017938">
    <property type="entry name" value="Riboflavin_synthase-like_b-brl"/>
</dbReference>
<dbReference type="InterPro" id="IPR001433">
    <property type="entry name" value="OxRdtase_FAD/NAD-bd"/>
</dbReference>
<comment type="caution">
    <text evidence="7">The sequence shown here is derived from an EMBL/GenBank/DDBJ whole genome shotgun (WGS) entry which is preliminary data.</text>
</comment>
<dbReference type="PROSITE" id="PS51384">
    <property type="entry name" value="FAD_FR"/>
    <property type="match status" value="1"/>
</dbReference>
<dbReference type="AlphaFoldDB" id="A0A0F9WEK0"/>
<keyword evidence="3" id="KW-0274">FAD</keyword>
<organism evidence="7">
    <name type="scientific">marine sediment metagenome</name>
    <dbReference type="NCBI Taxonomy" id="412755"/>
    <lineage>
        <taxon>unclassified sequences</taxon>
        <taxon>metagenomes</taxon>
        <taxon>ecological metagenomes</taxon>
    </lineage>
</organism>
<dbReference type="PANTHER" id="PTHR43644">
    <property type="entry name" value="NA(+)-TRANSLOCATING NADH-QUINONE REDUCTASE SUBUNIT"/>
    <property type="match status" value="1"/>
</dbReference>
<dbReference type="InterPro" id="IPR012675">
    <property type="entry name" value="Beta-grasp_dom_sf"/>
</dbReference>
<gene>
    <name evidence="7" type="ORF">LCGC14_0367990</name>
</gene>
<evidence type="ECO:0000256" key="3">
    <source>
        <dbReference type="ARBA" id="ARBA00022827"/>
    </source>
</evidence>
<dbReference type="CDD" id="cd00207">
    <property type="entry name" value="fer2"/>
    <property type="match status" value="1"/>
</dbReference>
<evidence type="ECO:0000256" key="2">
    <source>
        <dbReference type="ARBA" id="ARBA00022630"/>
    </source>
</evidence>
<dbReference type="Gene3D" id="3.10.20.30">
    <property type="match status" value="1"/>
</dbReference>
<dbReference type="InterPro" id="IPR001041">
    <property type="entry name" value="2Fe-2S_ferredoxin-type"/>
</dbReference>
<reference evidence="7" key="1">
    <citation type="journal article" date="2015" name="Nature">
        <title>Complex archaea that bridge the gap between prokaryotes and eukaryotes.</title>
        <authorList>
            <person name="Spang A."/>
            <person name="Saw J.H."/>
            <person name="Jorgensen S.L."/>
            <person name="Zaremba-Niedzwiedzka K."/>
            <person name="Martijn J."/>
            <person name="Lind A.E."/>
            <person name="van Eijk R."/>
            <person name="Schleper C."/>
            <person name="Guy L."/>
            <person name="Ettema T.J."/>
        </authorList>
    </citation>
    <scope>NUCLEOTIDE SEQUENCE</scope>
</reference>
<dbReference type="SUPFAM" id="SSF54292">
    <property type="entry name" value="2Fe-2S ferredoxin-like"/>
    <property type="match status" value="1"/>
</dbReference>
<proteinExistence type="predicted"/>
<dbReference type="Gene3D" id="3.40.50.80">
    <property type="entry name" value="Nucleotide-binding domain of ferredoxin-NADP reductase (FNR) module"/>
    <property type="match status" value="1"/>
</dbReference>
<feature type="domain" description="FAD-binding FR-type" evidence="6">
    <location>
        <begin position="128"/>
        <end position="230"/>
    </location>
</feature>
<protein>
    <recommendedName>
        <fullName evidence="8">Oxidoreductase</fullName>
    </recommendedName>
</protein>
<dbReference type="Pfam" id="PF00111">
    <property type="entry name" value="Fer2"/>
    <property type="match status" value="1"/>
</dbReference>
<keyword evidence="1" id="KW-0813">Transport</keyword>
<dbReference type="PROSITE" id="PS51085">
    <property type="entry name" value="2FE2S_FER_2"/>
    <property type="match status" value="1"/>
</dbReference>
<evidence type="ECO:0008006" key="8">
    <source>
        <dbReference type="Google" id="ProtNLM"/>
    </source>
</evidence>
<keyword evidence="4" id="KW-0408">Iron</keyword>
<dbReference type="Pfam" id="PF00175">
    <property type="entry name" value="NAD_binding_1"/>
    <property type="match status" value="1"/>
</dbReference>
<dbReference type="InterPro" id="IPR039261">
    <property type="entry name" value="FNR_nucleotide-bd"/>
</dbReference>
<dbReference type="InterPro" id="IPR008333">
    <property type="entry name" value="Cbr1-like_FAD-bd_dom"/>
</dbReference>
<evidence type="ECO:0000256" key="1">
    <source>
        <dbReference type="ARBA" id="ARBA00022448"/>
    </source>
</evidence>
<dbReference type="GO" id="GO:0051536">
    <property type="term" value="F:iron-sulfur cluster binding"/>
    <property type="evidence" value="ECO:0007669"/>
    <property type="project" value="InterPro"/>
</dbReference>
<dbReference type="PANTHER" id="PTHR43644:SF1">
    <property type="entry name" value="NAD(P)H-FLAVIN REDUCTASE"/>
    <property type="match status" value="1"/>
</dbReference>
<evidence type="ECO:0000259" key="6">
    <source>
        <dbReference type="PROSITE" id="PS51384"/>
    </source>
</evidence>
<dbReference type="Pfam" id="PF00970">
    <property type="entry name" value="FAD_binding_6"/>
    <property type="match status" value="1"/>
</dbReference>
<evidence type="ECO:0000259" key="5">
    <source>
        <dbReference type="PROSITE" id="PS51085"/>
    </source>
</evidence>
<accession>A0A0F9WEK0</accession>
<dbReference type="PRINTS" id="PR00371">
    <property type="entry name" value="FPNCR"/>
</dbReference>
<sequence length="363" mass="40013">MIYLWASLVFVGLLVGLAVLLTVAERLLINYGICAIDINASETTLEVEGGQSLLSGLMESKIFIPSACGGRGSCGHCKITVLDGAGPVLPTETPYLSRSEIRSNVRLACQVKIREDLRVTIPEDLLNVQMFSATVASTQVMTHDIKEIRFSLNEPTEITQRPGQYVQVQAPSPDGPVFRAYSISSPSHEPNVVDLVVRLVPGGIGSTYLHNLNVDDPVIFTGPYGEFHLDEDPDTEIVCVGGGCGIAPMKNIIYTLYERWPDRKCSLFFGCRTTADVFYLDEFKELAVKHPNFKVIYALSDPIGPEETWDGETGFIHLSVDKHLEAGMKRQAFLCGPPPMIEAVTHVLEEKGLVEEDIFYDKF</sequence>
<dbReference type="InterPro" id="IPR017927">
    <property type="entry name" value="FAD-bd_FR_type"/>
</dbReference>
<evidence type="ECO:0000313" key="7">
    <source>
        <dbReference type="EMBL" id="KKN76708.1"/>
    </source>
</evidence>